<feature type="non-terminal residue" evidence="12">
    <location>
        <position position="1"/>
    </location>
</feature>
<dbReference type="EMBL" id="JACOFT010000016">
    <property type="protein sequence ID" value="MBC3813251.1"/>
    <property type="molecule type" value="Genomic_DNA"/>
</dbReference>
<comment type="similarity">
    <text evidence="3">Belongs to the FliG family.</text>
</comment>
<comment type="caution">
    <text evidence="12">The sequence shown here is derived from an EMBL/GenBank/DDBJ whole genome shotgun (WGS) entry which is preliminary data.</text>
</comment>
<dbReference type="Gene3D" id="1.10.220.30">
    <property type="match status" value="1"/>
</dbReference>
<sequence>LMLLGDAEAAQVLNNLEPYEVQHLGRSMFNVADVSKEDVESVLSQFTKRARMRTTIGFGSASRIRAVMQHALGVDRADTVLARITPPTRSQTLDAL</sequence>
<evidence type="ECO:0000256" key="1">
    <source>
        <dbReference type="ARBA" id="ARBA00004117"/>
    </source>
</evidence>
<evidence type="ECO:0000256" key="7">
    <source>
        <dbReference type="ARBA" id="ARBA00022779"/>
    </source>
</evidence>
<keyword evidence="13" id="KW-1185">Reference proteome</keyword>
<comment type="function">
    <text evidence="10">FliG is one of three proteins (FliG, FliN, FliM) that forms the rotor-mounted switch complex (C ring), located at the base of the basal body. This complex interacts with the CheY and CheZ chemotaxis proteins, in addition to contacting components of the motor that determine the direction of flagellar rotation.</text>
</comment>
<evidence type="ECO:0000256" key="3">
    <source>
        <dbReference type="ARBA" id="ARBA00010299"/>
    </source>
</evidence>
<evidence type="ECO:0000256" key="2">
    <source>
        <dbReference type="ARBA" id="ARBA00004413"/>
    </source>
</evidence>
<keyword evidence="5" id="KW-1003">Cell membrane</keyword>
<evidence type="ECO:0000256" key="10">
    <source>
        <dbReference type="ARBA" id="ARBA00025598"/>
    </source>
</evidence>
<proteinExistence type="inferred from homology"/>
<evidence type="ECO:0000256" key="5">
    <source>
        <dbReference type="ARBA" id="ARBA00022475"/>
    </source>
</evidence>
<dbReference type="InterPro" id="IPR000090">
    <property type="entry name" value="Flg_Motor_Flig"/>
</dbReference>
<keyword evidence="12" id="KW-0966">Cell projection</keyword>
<dbReference type="PANTHER" id="PTHR30534">
    <property type="entry name" value="FLAGELLAR MOTOR SWITCH PROTEIN FLIG"/>
    <property type="match status" value="1"/>
</dbReference>
<comment type="subcellular location">
    <subcellularLocation>
        <location evidence="1">Bacterial flagellum basal body</location>
    </subcellularLocation>
    <subcellularLocation>
        <location evidence="2">Cell membrane</location>
        <topology evidence="2">Peripheral membrane protein</topology>
        <orientation evidence="2">Cytoplasmic side</orientation>
    </subcellularLocation>
</comment>
<name>A0ABR6XK49_9BURK</name>
<dbReference type="InterPro" id="IPR028263">
    <property type="entry name" value="FliG_N"/>
</dbReference>
<keyword evidence="12" id="KW-0969">Cilium</keyword>
<evidence type="ECO:0000313" key="12">
    <source>
        <dbReference type="EMBL" id="MBC3813251.1"/>
    </source>
</evidence>
<feature type="domain" description="Flagellar motor switch protein FliG N-terminal" evidence="11">
    <location>
        <begin position="1"/>
        <end position="91"/>
    </location>
</feature>
<keyword evidence="6" id="KW-0145">Chemotaxis</keyword>
<organism evidence="12 13">
    <name type="scientific">Undibacterium aquatile</name>
    <dbReference type="NCBI Taxonomy" id="1537398"/>
    <lineage>
        <taxon>Bacteria</taxon>
        <taxon>Pseudomonadati</taxon>
        <taxon>Pseudomonadota</taxon>
        <taxon>Betaproteobacteria</taxon>
        <taxon>Burkholderiales</taxon>
        <taxon>Oxalobacteraceae</taxon>
        <taxon>Undibacterium</taxon>
    </lineage>
</organism>
<keyword evidence="9" id="KW-0975">Bacterial flagellum</keyword>
<evidence type="ECO:0000313" key="13">
    <source>
        <dbReference type="Proteomes" id="UP000637632"/>
    </source>
</evidence>
<evidence type="ECO:0000256" key="6">
    <source>
        <dbReference type="ARBA" id="ARBA00022500"/>
    </source>
</evidence>
<evidence type="ECO:0000259" key="11">
    <source>
        <dbReference type="Pfam" id="PF14842"/>
    </source>
</evidence>
<reference evidence="12 13" key="1">
    <citation type="submission" date="2020-08" db="EMBL/GenBank/DDBJ databases">
        <title>Novel species isolated from subtropical streams in China.</title>
        <authorList>
            <person name="Lu H."/>
        </authorList>
    </citation>
    <scope>NUCLEOTIDE SEQUENCE [LARGE SCALE GENOMIC DNA]</scope>
    <source>
        <strain evidence="12 13">CCTCC AB 2015119</strain>
    </source>
</reference>
<keyword evidence="8" id="KW-0472">Membrane</keyword>
<protein>
    <recommendedName>
        <fullName evidence="4">Flagellar motor switch protein FliG</fullName>
    </recommendedName>
</protein>
<keyword evidence="12" id="KW-0282">Flagellum</keyword>
<feature type="non-terminal residue" evidence="12">
    <location>
        <position position="96"/>
    </location>
</feature>
<evidence type="ECO:0000256" key="8">
    <source>
        <dbReference type="ARBA" id="ARBA00023136"/>
    </source>
</evidence>
<gene>
    <name evidence="12" type="ORF">H8K26_17590</name>
</gene>
<keyword evidence="7" id="KW-0283">Flagellar rotation</keyword>
<dbReference type="InterPro" id="IPR011002">
    <property type="entry name" value="FliG_a-hlx"/>
</dbReference>
<evidence type="ECO:0000256" key="9">
    <source>
        <dbReference type="ARBA" id="ARBA00023143"/>
    </source>
</evidence>
<dbReference type="Pfam" id="PF14842">
    <property type="entry name" value="FliG_N"/>
    <property type="match status" value="1"/>
</dbReference>
<accession>A0ABR6XK49</accession>
<dbReference type="Proteomes" id="UP000637632">
    <property type="component" value="Unassembled WGS sequence"/>
</dbReference>
<dbReference type="PANTHER" id="PTHR30534:SF0">
    <property type="entry name" value="FLAGELLAR MOTOR SWITCH PROTEIN FLIG"/>
    <property type="match status" value="1"/>
</dbReference>
<dbReference type="SUPFAM" id="SSF48029">
    <property type="entry name" value="FliG"/>
    <property type="match status" value="1"/>
</dbReference>
<evidence type="ECO:0000256" key="4">
    <source>
        <dbReference type="ARBA" id="ARBA00021870"/>
    </source>
</evidence>